<gene>
    <name evidence="1" type="ORF">NCS57_01122700</name>
</gene>
<protein>
    <submittedName>
        <fullName evidence="1">Uncharacterized protein</fullName>
    </submittedName>
</protein>
<evidence type="ECO:0000313" key="1">
    <source>
        <dbReference type="EMBL" id="KAI8657446.1"/>
    </source>
</evidence>
<sequence>MAQGKGENKSHDLPRATSSSPPATLRRRFSFSPLFQFLSLYLYLVFSGLRLSFHSLTPVSHRVSTPRRKQTIKQDQTMADGLLTFLSGVFGWVYFLAWSASFYPQALLNWRRRSTSGTTVDFPFINVLARGSSPSSALQPLRRRFKFADHDDSVTGFLAYFVSNLAFYYSPEIRAQYAARHRGLEPTVQFNDITFALHALILSIITVSQYLFSSLWNFTPSPGNRPSRFILGVAAGCITGVVLTCVIVTASAGNDPLYDWVALDVVYAIGYVKLIVTLIKYTPQIVANYNNQSTEGWSISQILLDLTGGVLSVSQQAIDSYQQRDWSGITGNPVKFALGNISMIYDSIFITQHYVLYRNKPHHAHAEGERLLDDEERRV</sequence>
<reference evidence="1" key="1">
    <citation type="submission" date="2022-06" db="EMBL/GenBank/DDBJ databases">
        <title>Fusarium solani species complex genomes reveal bases of compartmentalisation and animal pathogenesis.</title>
        <authorList>
            <person name="Tsai I.J."/>
        </authorList>
    </citation>
    <scope>NUCLEOTIDE SEQUENCE</scope>
    <source>
        <strain evidence="1">Fu6.1</strain>
    </source>
</reference>
<organism evidence="1 2">
    <name type="scientific">Fusarium keratoplasticum</name>
    <dbReference type="NCBI Taxonomy" id="1328300"/>
    <lineage>
        <taxon>Eukaryota</taxon>
        <taxon>Fungi</taxon>
        <taxon>Dikarya</taxon>
        <taxon>Ascomycota</taxon>
        <taxon>Pezizomycotina</taxon>
        <taxon>Sordariomycetes</taxon>
        <taxon>Hypocreomycetidae</taxon>
        <taxon>Hypocreales</taxon>
        <taxon>Nectriaceae</taxon>
        <taxon>Fusarium</taxon>
        <taxon>Fusarium solani species complex</taxon>
    </lineage>
</organism>
<dbReference type="EMBL" id="CM046511">
    <property type="protein sequence ID" value="KAI8657446.1"/>
    <property type="molecule type" value="Genomic_DNA"/>
</dbReference>
<proteinExistence type="predicted"/>
<comment type="caution">
    <text evidence="1">The sequence shown here is derived from an EMBL/GenBank/DDBJ whole genome shotgun (WGS) entry which is preliminary data.</text>
</comment>
<keyword evidence="2" id="KW-1185">Reference proteome</keyword>
<evidence type="ECO:0000313" key="2">
    <source>
        <dbReference type="Proteomes" id="UP001065298"/>
    </source>
</evidence>
<name>A0ACC0QLC5_9HYPO</name>
<accession>A0ACC0QLC5</accession>
<dbReference type="Proteomes" id="UP001065298">
    <property type="component" value="Chromosome 9"/>
</dbReference>